<feature type="transmembrane region" description="Helical" evidence="6">
    <location>
        <begin position="205"/>
        <end position="230"/>
    </location>
</feature>
<feature type="transmembrane region" description="Helical" evidence="6">
    <location>
        <begin position="348"/>
        <end position="367"/>
    </location>
</feature>
<feature type="transmembrane region" description="Helical" evidence="6">
    <location>
        <begin position="295"/>
        <end position="317"/>
    </location>
</feature>
<evidence type="ECO:0000256" key="6">
    <source>
        <dbReference type="SAM" id="Phobius"/>
    </source>
</evidence>
<dbReference type="PIRSF" id="PIRSF006060">
    <property type="entry name" value="AA_transporter"/>
    <property type="match status" value="1"/>
</dbReference>
<organism evidence="7 8">
    <name type="scientific">Coniophora puteana (strain RWD-64-598)</name>
    <name type="common">Brown rot fungus</name>
    <dbReference type="NCBI Taxonomy" id="741705"/>
    <lineage>
        <taxon>Eukaryota</taxon>
        <taxon>Fungi</taxon>
        <taxon>Dikarya</taxon>
        <taxon>Basidiomycota</taxon>
        <taxon>Agaricomycotina</taxon>
        <taxon>Agaricomycetes</taxon>
        <taxon>Agaricomycetidae</taxon>
        <taxon>Boletales</taxon>
        <taxon>Coniophorineae</taxon>
        <taxon>Coniophoraceae</taxon>
        <taxon>Coniophora</taxon>
    </lineage>
</organism>
<feature type="transmembrane region" description="Helical" evidence="6">
    <location>
        <begin position="422"/>
        <end position="440"/>
    </location>
</feature>
<feature type="transmembrane region" description="Helical" evidence="6">
    <location>
        <begin position="323"/>
        <end position="341"/>
    </location>
</feature>
<feature type="transmembrane region" description="Helical" evidence="6">
    <location>
        <begin position="387"/>
        <end position="410"/>
    </location>
</feature>
<evidence type="ECO:0000313" key="7">
    <source>
        <dbReference type="EMBL" id="EIW80593.1"/>
    </source>
</evidence>
<keyword evidence="5 6" id="KW-0472">Membrane</keyword>
<sequence>MANPSIQPTANTPSAQVKVTDEALLARIGYRQELKREFRPLEMLAVCLNVMGIVPTIASVLFNSVPNGGPVAMVWGWVVVFPFILCIALSIAELASANPTSGGLYYWTHALSPPKCRNFMSWVTGYANTIGSSTGMTGIDWAFSVQVMAGASMATEGAFVATQAQTFQWMAFWICFLPKFSRSFVDPGYDSSVHMSEEASNAAMVVPWATVISVISGFVLGLAVNISLAFCMGPSTITLVDSPLGQPMAQIFSTSLGTRAGLALWSIVIVAQFSVGASFLLVMSRQVFAFARDGALPFSRFIYSIGYGRGGALGLIGEGVPVIAVWTLVVLAALTGLLSFAGEQAIKAVFAMSMVAIYVAYIGPIAARVMAAWNEAACFRPGPFHMGYWGVPINLVALAFMVFTIVVFLFPASPGTAVADMNYAVVVLSVMFALIVGWYYCPTYGGVHWFRGPQANVGTGFNVPREKGDCDDQRLEFQL</sequence>
<dbReference type="GO" id="GO:0016020">
    <property type="term" value="C:membrane"/>
    <property type="evidence" value="ECO:0007669"/>
    <property type="project" value="UniProtKB-SubCell"/>
</dbReference>
<dbReference type="OMA" id="TIVFMFP"/>
<name>A0A5M3MNB0_CONPW</name>
<reference evidence="8" key="1">
    <citation type="journal article" date="2012" name="Science">
        <title>The Paleozoic origin of enzymatic lignin decomposition reconstructed from 31 fungal genomes.</title>
        <authorList>
            <person name="Floudas D."/>
            <person name="Binder M."/>
            <person name="Riley R."/>
            <person name="Barry K."/>
            <person name="Blanchette R.A."/>
            <person name="Henrissat B."/>
            <person name="Martinez A.T."/>
            <person name="Otillar R."/>
            <person name="Spatafora J.W."/>
            <person name="Yadav J.S."/>
            <person name="Aerts A."/>
            <person name="Benoit I."/>
            <person name="Boyd A."/>
            <person name="Carlson A."/>
            <person name="Copeland A."/>
            <person name="Coutinho P.M."/>
            <person name="de Vries R.P."/>
            <person name="Ferreira P."/>
            <person name="Findley K."/>
            <person name="Foster B."/>
            <person name="Gaskell J."/>
            <person name="Glotzer D."/>
            <person name="Gorecki P."/>
            <person name="Heitman J."/>
            <person name="Hesse C."/>
            <person name="Hori C."/>
            <person name="Igarashi K."/>
            <person name="Jurgens J.A."/>
            <person name="Kallen N."/>
            <person name="Kersten P."/>
            <person name="Kohler A."/>
            <person name="Kuees U."/>
            <person name="Kumar T.K.A."/>
            <person name="Kuo A."/>
            <person name="LaButti K."/>
            <person name="Larrondo L.F."/>
            <person name="Lindquist E."/>
            <person name="Ling A."/>
            <person name="Lombard V."/>
            <person name="Lucas S."/>
            <person name="Lundell T."/>
            <person name="Martin R."/>
            <person name="McLaughlin D.J."/>
            <person name="Morgenstern I."/>
            <person name="Morin E."/>
            <person name="Murat C."/>
            <person name="Nagy L.G."/>
            <person name="Nolan M."/>
            <person name="Ohm R.A."/>
            <person name="Patyshakuliyeva A."/>
            <person name="Rokas A."/>
            <person name="Ruiz-Duenas F.J."/>
            <person name="Sabat G."/>
            <person name="Salamov A."/>
            <person name="Samejima M."/>
            <person name="Schmutz J."/>
            <person name="Slot J.C."/>
            <person name="St John F."/>
            <person name="Stenlid J."/>
            <person name="Sun H."/>
            <person name="Sun S."/>
            <person name="Syed K."/>
            <person name="Tsang A."/>
            <person name="Wiebenga A."/>
            <person name="Young D."/>
            <person name="Pisabarro A."/>
            <person name="Eastwood D.C."/>
            <person name="Martin F."/>
            <person name="Cullen D."/>
            <person name="Grigoriev I.V."/>
            <person name="Hibbett D.S."/>
        </authorList>
    </citation>
    <scope>NUCLEOTIDE SEQUENCE [LARGE SCALE GENOMIC DNA]</scope>
    <source>
        <strain evidence="8">RWD-64-598 SS2</strain>
    </source>
</reference>
<dbReference type="Proteomes" id="UP000053558">
    <property type="component" value="Unassembled WGS sequence"/>
</dbReference>
<feature type="transmembrane region" description="Helical" evidence="6">
    <location>
        <begin position="41"/>
        <end position="62"/>
    </location>
</feature>
<dbReference type="OrthoDB" id="4476201at2759"/>
<protein>
    <recommendedName>
        <fullName evidence="9">APC amino acid permease</fullName>
    </recommendedName>
</protein>
<evidence type="ECO:0008006" key="9">
    <source>
        <dbReference type="Google" id="ProtNLM"/>
    </source>
</evidence>
<dbReference type="EMBL" id="JH711579">
    <property type="protein sequence ID" value="EIW80593.1"/>
    <property type="molecule type" value="Genomic_DNA"/>
</dbReference>
<comment type="caution">
    <text evidence="7">The sequence shown here is derived from an EMBL/GenBank/DDBJ whole genome shotgun (WGS) entry which is preliminary data.</text>
</comment>
<accession>A0A5M3MNB0</accession>
<feature type="transmembrane region" description="Helical" evidence="6">
    <location>
        <begin position="74"/>
        <end position="95"/>
    </location>
</feature>
<feature type="transmembrane region" description="Helical" evidence="6">
    <location>
        <begin position="262"/>
        <end position="283"/>
    </location>
</feature>
<dbReference type="GO" id="GO:0022857">
    <property type="term" value="F:transmembrane transporter activity"/>
    <property type="evidence" value="ECO:0007669"/>
    <property type="project" value="InterPro"/>
</dbReference>
<comment type="subcellular location">
    <subcellularLocation>
        <location evidence="1">Membrane</location>
        <topology evidence="1">Multi-pass membrane protein</topology>
    </subcellularLocation>
</comment>
<keyword evidence="8" id="KW-1185">Reference proteome</keyword>
<dbReference type="Gene3D" id="1.20.1740.10">
    <property type="entry name" value="Amino acid/polyamine transporter I"/>
    <property type="match status" value="1"/>
</dbReference>
<evidence type="ECO:0000256" key="5">
    <source>
        <dbReference type="ARBA" id="ARBA00023136"/>
    </source>
</evidence>
<dbReference type="AlphaFoldDB" id="A0A5M3MNB0"/>
<evidence type="ECO:0000256" key="4">
    <source>
        <dbReference type="ARBA" id="ARBA00022989"/>
    </source>
</evidence>
<proteinExistence type="predicted"/>
<evidence type="ECO:0000256" key="2">
    <source>
        <dbReference type="ARBA" id="ARBA00022448"/>
    </source>
</evidence>
<dbReference type="PANTHER" id="PTHR45649:SF6">
    <property type="entry name" value="GABA-SPECIFIC PERMEASE"/>
    <property type="match status" value="1"/>
</dbReference>
<dbReference type="Pfam" id="PF13520">
    <property type="entry name" value="AA_permease_2"/>
    <property type="match status" value="1"/>
</dbReference>
<dbReference type="KEGG" id="cput:CONPUDRAFT_154619"/>
<dbReference type="PANTHER" id="PTHR45649">
    <property type="entry name" value="AMINO-ACID PERMEASE BAT1"/>
    <property type="match status" value="1"/>
</dbReference>
<evidence type="ECO:0000313" key="8">
    <source>
        <dbReference type="Proteomes" id="UP000053558"/>
    </source>
</evidence>
<evidence type="ECO:0000256" key="1">
    <source>
        <dbReference type="ARBA" id="ARBA00004141"/>
    </source>
</evidence>
<dbReference type="InterPro" id="IPR002293">
    <property type="entry name" value="AA/rel_permease1"/>
</dbReference>
<keyword evidence="4 6" id="KW-1133">Transmembrane helix</keyword>
<gene>
    <name evidence="7" type="ORF">CONPUDRAFT_154619</name>
</gene>
<dbReference type="RefSeq" id="XP_007769510.1">
    <property type="nucleotide sequence ID" value="XM_007771320.1"/>
</dbReference>
<evidence type="ECO:0000256" key="3">
    <source>
        <dbReference type="ARBA" id="ARBA00022692"/>
    </source>
</evidence>
<keyword evidence="3 6" id="KW-0812">Transmembrane</keyword>
<keyword evidence="2" id="KW-0813">Transport</keyword>
<dbReference type="GeneID" id="19203292"/>